<dbReference type="GO" id="GO:0006633">
    <property type="term" value="P:fatty acid biosynthetic process"/>
    <property type="evidence" value="ECO:0007669"/>
    <property type="project" value="TreeGrafter"/>
</dbReference>
<dbReference type="GO" id="GO:0008206">
    <property type="term" value="P:bile acid metabolic process"/>
    <property type="evidence" value="ECO:0007669"/>
    <property type="project" value="UniProtKB-ARBA"/>
</dbReference>
<dbReference type="CDD" id="cd05233">
    <property type="entry name" value="SDR_c"/>
    <property type="match status" value="1"/>
</dbReference>
<dbReference type="EMBL" id="FOOG01000032">
    <property type="protein sequence ID" value="SFG28175.1"/>
    <property type="molecule type" value="Genomic_DNA"/>
</dbReference>
<dbReference type="InterPro" id="IPR036291">
    <property type="entry name" value="NAD(P)-bd_dom_sf"/>
</dbReference>
<dbReference type="Gene3D" id="3.40.50.720">
    <property type="entry name" value="NAD(P)-binding Rossmann-like Domain"/>
    <property type="match status" value="1"/>
</dbReference>
<dbReference type="Pfam" id="PF13561">
    <property type="entry name" value="adh_short_C2"/>
    <property type="match status" value="1"/>
</dbReference>
<gene>
    <name evidence="3" type="ORF">SAMN05216353_1326</name>
</gene>
<dbReference type="InterPro" id="IPR020904">
    <property type="entry name" value="Sc_DH/Rdtase_CS"/>
</dbReference>
<sequence>MNFHDEIVLITGASNGIGRGLALSYAEQGATVIACDKDEEHGRQLVGEIRENGGNGFFFYCDVRDPKNINELFDEIKQHVGTISILINNAGVSSFQPLFELDVDQWDDVIQTNLRSIFLFSKQAGKLWKNEGVQGRIVNMASTRAFMSEPDSEAYAASKGGIIALTHALASSLSHYNIRVNSISPGWIQTENYEQLREVDHEQHLSNRVGKVEDVAKACFYLTDRSNDFVTGENLTVDGGMTRKMIYKH</sequence>
<reference evidence="4" key="1">
    <citation type="submission" date="2016-10" db="EMBL/GenBank/DDBJ databases">
        <authorList>
            <person name="Varghese N."/>
            <person name="Submissions S."/>
        </authorList>
    </citation>
    <scope>NUCLEOTIDE SEQUENCE [LARGE SCALE GENOMIC DNA]</scope>
    <source>
        <strain evidence="4">FP5</strain>
    </source>
</reference>
<comment type="similarity">
    <text evidence="1">Belongs to the short-chain dehydrogenases/reductases (SDR) family.</text>
</comment>
<protein>
    <submittedName>
        <fullName evidence="3">NAD(P)-dependent dehydrogenase, short-chain alcohol dehydrogenase family</fullName>
    </submittedName>
</protein>
<proteinExistence type="inferred from homology"/>
<dbReference type="PRINTS" id="PR00080">
    <property type="entry name" value="SDRFAMILY"/>
</dbReference>
<dbReference type="PANTHER" id="PTHR42760">
    <property type="entry name" value="SHORT-CHAIN DEHYDROGENASES/REDUCTASES FAMILY MEMBER"/>
    <property type="match status" value="1"/>
</dbReference>
<keyword evidence="4" id="KW-1185">Reference proteome</keyword>
<dbReference type="SUPFAM" id="SSF51735">
    <property type="entry name" value="NAD(P)-binding Rossmann-fold domains"/>
    <property type="match status" value="1"/>
</dbReference>
<dbReference type="GO" id="GO:0048038">
    <property type="term" value="F:quinone binding"/>
    <property type="evidence" value="ECO:0007669"/>
    <property type="project" value="TreeGrafter"/>
</dbReference>
<dbReference type="Proteomes" id="UP000198897">
    <property type="component" value="Unassembled WGS sequence"/>
</dbReference>
<dbReference type="PRINTS" id="PR00081">
    <property type="entry name" value="GDHRDH"/>
</dbReference>
<organism evidence="3 4">
    <name type="scientific">Halobacillus alkaliphilus</name>
    <dbReference type="NCBI Taxonomy" id="396056"/>
    <lineage>
        <taxon>Bacteria</taxon>
        <taxon>Bacillati</taxon>
        <taxon>Bacillota</taxon>
        <taxon>Bacilli</taxon>
        <taxon>Bacillales</taxon>
        <taxon>Bacillaceae</taxon>
        <taxon>Halobacillus</taxon>
    </lineage>
</organism>
<dbReference type="PANTHER" id="PTHR42760:SF133">
    <property type="entry name" value="3-OXOACYL-[ACYL-CARRIER-PROTEIN] REDUCTASE"/>
    <property type="match status" value="1"/>
</dbReference>
<dbReference type="InterPro" id="IPR002347">
    <property type="entry name" value="SDR_fam"/>
</dbReference>
<accession>A0A1I2QHX5</accession>
<name>A0A1I2QHX5_9BACI</name>
<dbReference type="RefSeq" id="WP_089753121.1">
    <property type="nucleotide sequence ID" value="NZ_FOOG01000032.1"/>
</dbReference>
<evidence type="ECO:0000256" key="2">
    <source>
        <dbReference type="ARBA" id="ARBA00023002"/>
    </source>
</evidence>
<dbReference type="FunFam" id="3.40.50.720:FF:000084">
    <property type="entry name" value="Short-chain dehydrogenase reductase"/>
    <property type="match status" value="1"/>
</dbReference>
<keyword evidence="2" id="KW-0560">Oxidoreductase</keyword>
<evidence type="ECO:0000313" key="4">
    <source>
        <dbReference type="Proteomes" id="UP000198897"/>
    </source>
</evidence>
<dbReference type="AlphaFoldDB" id="A0A1I2QHX5"/>
<dbReference type="GO" id="GO:0016616">
    <property type="term" value="F:oxidoreductase activity, acting on the CH-OH group of donors, NAD or NADP as acceptor"/>
    <property type="evidence" value="ECO:0007669"/>
    <property type="project" value="TreeGrafter"/>
</dbReference>
<evidence type="ECO:0000256" key="1">
    <source>
        <dbReference type="ARBA" id="ARBA00006484"/>
    </source>
</evidence>
<evidence type="ECO:0000313" key="3">
    <source>
        <dbReference type="EMBL" id="SFG28175.1"/>
    </source>
</evidence>
<dbReference type="PROSITE" id="PS00061">
    <property type="entry name" value="ADH_SHORT"/>
    <property type="match status" value="1"/>
</dbReference>
<dbReference type="OrthoDB" id="9803333at2"/>